<evidence type="ECO:0000313" key="2">
    <source>
        <dbReference type="Proteomes" id="UP000184301"/>
    </source>
</evidence>
<dbReference type="Gene3D" id="1.10.10.10">
    <property type="entry name" value="Winged helix-like DNA-binding domain superfamily/Winged helix DNA-binding domain"/>
    <property type="match status" value="1"/>
</dbReference>
<name>A0A1M6U868_9FIRM</name>
<keyword evidence="1" id="KW-0238">DNA-binding</keyword>
<dbReference type="Pfam" id="PF02082">
    <property type="entry name" value="Rrf2"/>
    <property type="match status" value="1"/>
</dbReference>
<dbReference type="GO" id="GO:0003677">
    <property type="term" value="F:DNA binding"/>
    <property type="evidence" value="ECO:0007669"/>
    <property type="project" value="UniProtKB-KW"/>
</dbReference>
<sequence>MTSEFSIAIHTLVFLNHKKDCQTSEKIAQNVCTNPVRIRKILTKLKKAGFVATKEGIDGGCHFIAEPDAVTLEMVAHALGETPVHVSKRTGSIDMDCQIASGMGDVMDDIYAQLNQACFERLSEMTITDIDALIFPNNVL</sequence>
<dbReference type="RefSeq" id="WP_073112711.1">
    <property type="nucleotide sequence ID" value="NZ_FQZY01000068.1"/>
</dbReference>
<dbReference type="InterPro" id="IPR036388">
    <property type="entry name" value="WH-like_DNA-bd_sf"/>
</dbReference>
<dbReference type="STRING" id="1121950.SAMN02745243_03431"/>
<dbReference type="PANTHER" id="PTHR33221:SF15">
    <property type="entry name" value="HTH-TYPE TRANSCRIPTIONAL REGULATOR YWGB-RELATED"/>
    <property type="match status" value="1"/>
</dbReference>
<accession>A0A1M6U868</accession>
<dbReference type="OrthoDB" id="3242805at2"/>
<dbReference type="AlphaFoldDB" id="A0A1M6U868"/>
<dbReference type="Proteomes" id="UP000184301">
    <property type="component" value="Unassembled WGS sequence"/>
</dbReference>
<proteinExistence type="predicted"/>
<dbReference type="InterPro" id="IPR000944">
    <property type="entry name" value="Tscrpt_reg_Rrf2"/>
</dbReference>
<dbReference type="SUPFAM" id="SSF46785">
    <property type="entry name" value="Winged helix' DNA-binding domain"/>
    <property type="match status" value="1"/>
</dbReference>
<dbReference type="GO" id="GO:0005829">
    <property type="term" value="C:cytosol"/>
    <property type="evidence" value="ECO:0007669"/>
    <property type="project" value="TreeGrafter"/>
</dbReference>
<gene>
    <name evidence="1" type="ORF">SAMN02745243_03431</name>
</gene>
<dbReference type="PANTHER" id="PTHR33221">
    <property type="entry name" value="WINGED HELIX-TURN-HELIX TRANSCRIPTIONAL REGULATOR, RRF2 FAMILY"/>
    <property type="match status" value="1"/>
</dbReference>
<dbReference type="EMBL" id="FQZY01000068">
    <property type="protein sequence ID" value="SHK65361.1"/>
    <property type="molecule type" value="Genomic_DNA"/>
</dbReference>
<dbReference type="PROSITE" id="PS51197">
    <property type="entry name" value="HTH_RRF2_2"/>
    <property type="match status" value="1"/>
</dbReference>
<evidence type="ECO:0000313" key="1">
    <source>
        <dbReference type="EMBL" id="SHK65361.1"/>
    </source>
</evidence>
<reference evidence="1 2" key="1">
    <citation type="submission" date="2016-11" db="EMBL/GenBank/DDBJ databases">
        <authorList>
            <person name="Jaros S."/>
            <person name="Januszkiewicz K."/>
            <person name="Wedrychowicz H."/>
        </authorList>
    </citation>
    <scope>NUCLEOTIDE SEQUENCE [LARGE SCALE GENOMIC DNA]</scope>
    <source>
        <strain evidence="1 2">DSM 15480</strain>
    </source>
</reference>
<dbReference type="InterPro" id="IPR036390">
    <property type="entry name" value="WH_DNA-bd_sf"/>
</dbReference>
<dbReference type="GO" id="GO:0003700">
    <property type="term" value="F:DNA-binding transcription factor activity"/>
    <property type="evidence" value="ECO:0007669"/>
    <property type="project" value="TreeGrafter"/>
</dbReference>
<organism evidence="1 2">
    <name type="scientific">Hespellia stercorisuis DSM 15480</name>
    <dbReference type="NCBI Taxonomy" id="1121950"/>
    <lineage>
        <taxon>Bacteria</taxon>
        <taxon>Bacillati</taxon>
        <taxon>Bacillota</taxon>
        <taxon>Clostridia</taxon>
        <taxon>Lachnospirales</taxon>
        <taxon>Lachnospiraceae</taxon>
        <taxon>Hespellia</taxon>
    </lineage>
</organism>
<keyword evidence="2" id="KW-1185">Reference proteome</keyword>
<protein>
    <submittedName>
        <fullName evidence="1">DNA-binding transcriptional regulator, IscR family</fullName>
    </submittedName>
</protein>